<dbReference type="Gene3D" id="3.40.190.10">
    <property type="entry name" value="Periplasmic binding protein-like II"/>
    <property type="match status" value="2"/>
</dbReference>
<evidence type="ECO:0000256" key="1">
    <source>
        <dbReference type="ARBA" id="ARBA00009437"/>
    </source>
</evidence>
<comment type="similarity">
    <text evidence="1">Belongs to the LysR transcriptional regulatory family.</text>
</comment>
<keyword evidence="7" id="KW-1185">Reference proteome</keyword>
<dbReference type="RefSeq" id="WP_406645663.1">
    <property type="nucleotide sequence ID" value="NZ_CP123584.1"/>
</dbReference>
<keyword evidence="4" id="KW-0804">Transcription</keyword>
<proteinExistence type="inferred from homology"/>
<feature type="domain" description="HTH lysR-type" evidence="5">
    <location>
        <begin position="5"/>
        <end position="63"/>
    </location>
</feature>
<dbReference type="InterPro" id="IPR005119">
    <property type="entry name" value="LysR_subst-bd"/>
</dbReference>
<sequence>MTLRYTLRQLEYFVAVGECGSIAAASEKVNVTAPSISAALSQLQKEFGLPLFVRKHAQGLSLTQSGRHFMVQAKQVLAEAHALNRVADGIADSVQGPLSIGCLLTFAQQLVPSLRRGFARSYPNVRMRQFELNQMEIFEGLRQGEIDVALTYDMYLPQDLEFTPIRSLPSYAMLAETHPLAHLPAVSVEELAAHPMILLDLPISSEYFMSFFRLKGLKPNIVERTRDVEVLRALVANEFGFSILNIRPYDDRAPDGRKLRFVPMTGSVPPMELGLIMAPDARNAAVIEAFSNHCEAELNAWDFPGQPLKKLG</sequence>
<name>A0ABZ2XSF8_9RHOB</name>
<dbReference type="PANTHER" id="PTHR30346:SF0">
    <property type="entry name" value="HCA OPERON TRANSCRIPTIONAL ACTIVATOR HCAR"/>
    <property type="match status" value="1"/>
</dbReference>
<evidence type="ECO:0000256" key="4">
    <source>
        <dbReference type="ARBA" id="ARBA00023163"/>
    </source>
</evidence>
<dbReference type="EMBL" id="CP123584">
    <property type="protein sequence ID" value="WZK88277.1"/>
    <property type="molecule type" value="Genomic_DNA"/>
</dbReference>
<dbReference type="SUPFAM" id="SSF46785">
    <property type="entry name" value="Winged helix' DNA-binding domain"/>
    <property type="match status" value="1"/>
</dbReference>
<dbReference type="PROSITE" id="PS50931">
    <property type="entry name" value="HTH_LYSR"/>
    <property type="match status" value="1"/>
</dbReference>
<reference evidence="6 7" key="1">
    <citation type="submission" date="2023-04" db="EMBL/GenBank/DDBJ databases">
        <title>Complete genome sequence of Alisedimentitalea scapharcae.</title>
        <authorList>
            <person name="Rong J.-C."/>
            <person name="Yi M.-L."/>
            <person name="Zhao Q."/>
        </authorList>
    </citation>
    <scope>NUCLEOTIDE SEQUENCE [LARGE SCALE GENOMIC DNA]</scope>
    <source>
        <strain evidence="6 7">KCTC 42119</strain>
    </source>
</reference>
<dbReference type="PANTHER" id="PTHR30346">
    <property type="entry name" value="TRANSCRIPTIONAL DUAL REGULATOR HCAR-RELATED"/>
    <property type="match status" value="1"/>
</dbReference>
<dbReference type="InterPro" id="IPR000847">
    <property type="entry name" value="LysR_HTH_N"/>
</dbReference>
<organism evidence="6 7">
    <name type="scientific">Aliisedimentitalea scapharcae</name>
    <dbReference type="NCBI Taxonomy" id="1524259"/>
    <lineage>
        <taxon>Bacteria</taxon>
        <taxon>Pseudomonadati</taxon>
        <taxon>Pseudomonadota</taxon>
        <taxon>Alphaproteobacteria</taxon>
        <taxon>Rhodobacterales</taxon>
        <taxon>Roseobacteraceae</taxon>
        <taxon>Aliisedimentitalea</taxon>
    </lineage>
</organism>
<protein>
    <submittedName>
        <fullName evidence="6">LysR family transcriptional regulator</fullName>
    </submittedName>
</protein>
<keyword evidence="2" id="KW-0805">Transcription regulation</keyword>
<evidence type="ECO:0000313" key="7">
    <source>
        <dbReference type="Proteomes" id="UP001623232"/>
    </source>
</evidence>
<evidence type="ECO:0000256" key="2">
    <source>
        <dbReference type="ARBA" id="ARBA00023015"/>
    </source>
</evidence>
<dbReference type="CDD" id="cd08412">
    <property type="entry name" value="PBP2_PAO1_like"/>
    <property type="match status" value="1"/>
</dbReference>
<accession>A0ABZ2XSF8</accession>
<keyword evidence="3" id="KW-0238">DNA-binding</keyword>
<dbReference type="InterPro" id="IPR036390">
    <property type="entry name" value="WH_DNA-bd_sf"/>
</dbReference>
<dbReference type="Pfam" id="PF03466">
    <property type="entry name" value="LysR_substrate"/>
    <property type="match status" value="1"/>
</dbReference>
<dbReference type="InterPro" id="IPR036388">
    <property type="entry name" value="WH-like_DNA-bd_sf"/>
</dbReference>
<evidence type="ECO:0000259" key="5">
    <source>
        <dbReference type="PROSITE" id="PS50931"/>
    </source>
</evidence>
<dbReference type="SUPFAM" id="SSF53850">
    <property type="entry name" value="Periplasmic binding protein-like II"/>
    <property type="match status" value="1"/>
</dbReference>
<evidence type="ECO:0000313" key="6">
    <source>
        <dbReference type="EMBL" id="WZK88277.1"/>
    </source>
</evidence>
<dbReference type="Pfam" id="PF00126">
    <property type="entry name" value="HTH_1"/>
    <property type="match status" value="1"/>
</dbReference>
<dbReference type="Proteomes" id="UP001623232">
    <property type="component" value="Chromosome"/>
</dbReference>
<evidence type="ECO:0000256" key="3">
    <source>
        <dbReference type="ARBA" id="ARBA00023125"/>
    </source>
</evidence>
<gene>
    <name evidence="6" type="ORF">QEZ52_16985</name>
</gene>
<dbReference type="Gene3D" id="1.10.10.10">
    <property type="entry name" value="Winged helix-like DNA-binding domain superfamily/Winged helix DNA-binding domain"/>
    <property type="match status" value="1"/>
</dbReference>